<dbReference type="InterPro" id="IPR029045">
    <property type="entry name" value="ClpP/crotonase-like_dom_sf"/>
</dbReference>
<dbReference type="EC" id="4.2.1.17" evidence="2"/>
<sequence>MGYETVSLTFADDYVAEITLNRPENLNTFNIPLAMELHQALLEIDRDDRARVALVKGAGKAFCAGIDVSFLPGKSVQEYREWIECMEAPLVTISRMRKPVIAQVHGVAAANGAGLVAAADLAIAGEKARIGLTAINVGLNCVGPVIPVSRSVGRKKALELLFFGELIPAPEAAQMGLINRVVTDGDLETEARTWAAKLAQKSPLALQHAKKAFYSAADQEYTKAFDYMNEAFARLCATDDAKEGIVAFKEKRPAVWSGK</sequence>
<evidence type="ECO:0000313" key="2">
    <source>
        <dbReference type="EMBL" id="ADW17284.1"/>
    </source>
</evidence>
<organism evidence="2 3">
    <name type="scientific">Desulfobulbus propionicus (strain ATCC 33891 / DSM 2032 / VKM B-1956 / 1pr3)</name>
    <dbReference type="NCBI Taxonomy" id="577650"/>
    <lineage>
        <taxon>Bacteria</taxon>
        <taxon>Pseudomonadati</taxon>
        <taxon>Thermodesulfobacteriota</taxon>
        <taxon>Desulfobulbia</taxon>
        <taxon>Desulfobulbales</taxon>
        <taxon>Desulfobulbaceae</taxon>
        <taxon>Desulfobulbus</taxon>
    </lineage>
</organism>
<dbReference type="GO" id="GO:0008300">
    <property type="term" value="P:isoprenoid catabolic process"/>
    <property type="evidence" value="ECO:0007669"/>
    <property type="project" value="TreeGrafter"/>
</dbReference>
<dbReference type="Gene3D" id="3.90.226.10">
    <property type="entry name" value="2-enoyl-CoA Hydratase, Chain A, domain 1"/>
    <property type="match status" value="1"/>
</dbReference>
<reference evidence="2 3" key="1">
    <citation type="journal article" date="2011" name="Stand. Genomic Sci.">
        <title>Complete genome sequence of Desulfobulbus propionicus type strain (1pr3).</title>
        <authorList>
            <person name="Pagani I."/>
            <person name="Lapidus A."/>
            <person name="Nolan M."/>
            <person name="Lucas S."/>
            <person name="Hammon N."/>
            <person name="Deshpande S."/>
            <person name="Cheng J.F."/>
            <person name="Chertkov O."/>
            <person name="Davenport K."/>
            <person name="Tapia R."/>
            <person name="Han C."/>
            <person name="Goodwin L."/>
            <person name="Pitluck S."/>
            <person name="Liolios K."/>
            <person name="Mavromatis K."/>
            <person name="Ivanova N."/>
            <person name="Mikhailova N."/>
            <person name="Pati A."/>
            <person name="Chen A."/>
            <person name="Palaniappan K."/>
            <person name="Land M."/>
            <person name="Hauser L."/>
            <person name="Chang Y.J."/>
            <person name="Jeffries C.D."/>
            <person name="Detter J.C."/>
            <person name="Brambilla E."/>
            <person name="Kannan K.P."/>
            <person name="Djao O.D."/>
            <person name="Rohde M."/>
            <person name="Pukall R."/>
            <person name="Spring S."/>
            <person name="Goker M."/>
            <person name="Sikorski J."/>
            <person name="Woyke T."/>
            <person name="Bristow J."/>
            <person name="Eisen J.A."/>
            <person name="Markowitz V."/>
            <person name="Hugenholtz P."/>
            <person name="Kyrpides N.C."/>
            <person name="Klenk H.P."/>
        </authorList>
    </citation>
    <scope>NUCLEOTIDE SEQUENCE [LARGE SCALE GENOMIC DNA]</scope>
    <source>
        <strain evidence="3">ATCC 33891 / DSM 2032 / 1pr3</strain>
    </source>
</reference>
<keyword evidence="3" id="KW-1185">Reference proteome</keyword>
<dbReference type="KEGG" id="dpr:Despr_1112"/>
<dbReference type="InterPro" id="IPR051683">
    <property type="entry name" value="Enoyl-CoA_Hydratase/Isomerase"/>
</dbReference>
<protein>
    <submittedName>
        <fullName evidence="2">Short chain enoyl-CoA hydratase</fullName>
        <ecNumber evidence="2">4.2.1.17</ecNumber>
    </submittedName>
</protein>
<dbReference type="InterPro" id="IPR001753">
    <property type="entry name" value="Enoyl-CoA_hydra/iso"/>
</dbReference>
<dbReference type="EMBL" id="CP002364">
    <property type="protein sequence ID" value="ADW17284.1"/>
    <property type="molecule type" value="Genomic_DNA"/>
</dbReference>
<proteinExistence type="inferred from homology"/>
<evidence type="ECO:0000313" key="3">
    <source>
        <dbReference type="Proteomes" id="UP000006365"/>
    </source>
</evidence>
<dbReference type="GO" id="GO:0004300">
    <property type="term" value="F:enoyl-CoA hydratase activity"/>
    <property type="evidence" value="ECO:0007669"/>
    <property type="project" value="UniProtKB-EC"/>
</dbReference>
<dbReference type="Proteomes" id="UP000006365">
    <property type="component" value="Chromosome"/>
</dbReference>
<dbReference type="PANTHER" id="PTHR42964:SF1">
    <property type="entry name" value="POLYKETIDE BIOSYNTHESIS ENOYL-COA HYDRATASE PKSH-RELATED"/>
    <property type="match status" value="1"/>
</dbReference>
<accession>A0A7U3YKY1</accession>
<dbReference type="Pfam" id="PF00378">
    <property type="entry name" value="ECH_1"/>
    <property type="match status" value="1"/>
</dbReference>
<dbReference type="SUPFAM" id="SSF52096">
    <property type="entry name" value="ClpP/crotonase"/>
    <property type="match status" value="1"/>
</dbReference>
<dbReference type="InterPro" id="IPR014748">
    <property type="entry name" value="Enoyl-CoA_hydra_C"/>
</dbReference>
<dbReference type="CDD" id="cd06558">
    <property type="entry name" value="crotonase-like"/>
    <property type="match status" value="1"/>
</dbReference>
<keyword evidence="2" id="KW-0456">Lyase</keyword>
<dbReference type="PANTHER" id="PTHR42964">
    <property type="entry name" value="ENOYL-COA HYDRATASE"/>
    <property type="match status" value="1"/>
</dbReference>
<name>A0A7U3YKY1_DESPD</name>
<dbReference type="Gene3D" id="1.10.12.10">
    <property type="entry name" value="Lyase 2-enoyl-coa Hydratase, Chain A, domain 2"/>
    <property type="match status" value="1"/>
</dbReference>
<evidence type="ECO:0000256" key="1">
    <source>
        <dbReference type="ARBA" id="ARBA00005254"/>
    </source>
</evidence>
<gene>
    <name evidence="2" type="ordered locus">Despr_1112</name>
</gene>
<dbReference type="AlphaFoldDB" id="A0A7U3YKY1"/>
<comment type="similarity">
    <text evidence="1">Belongs to the enoyl-CoA hydratase/isomerase family.</text>
</comment>
<dbReference type="RefSeq" id="WP_015723827.1">
    <property type="nucleotide sequence ID" value="NC_014972.1"/>
</dbReference>